<organism evidence="2 3">
    <name type="scientific">Cladonia borealis</name>
    <dbReference type="NCBI Taxonomy" id="184061"/>
    <lineage>
        <taxon>Eukaryota</taxon>
        <taxon>Fungi</taxon>
        <taxon>Dikarya</taxon>
        <taxon>Ascomycota</taxon>
        <taxon>Pezizomycotina</taxon>
        <taxon>Lecanoromycetes</taxon>
        <taxon>OSLEUM clade</taxon>
        <taxon>Lecanoromycetidae</taxon>
        <taxon>Lecanorales</taxon>
        <taxon>Lecanorineae</taxon>
        <taxon>Cladoniaceae</taxon>
        <taxon>Cladonia</taxon>
    </lineage>
</organism>
<evidence type="ECO:0000313" key="2">
    <source>
        <dbReference type="EMBL" id="KAK0508201.1"/>
    </source>
</evidence>
<dbReference type="AlphaFoldDB" id="A0AA39QTM5"/>
<keyword evidence="1" id="KW-0732">Signal</keyword>
<feature type="chain" id="PRO_5041383618" evidence="1">
    <location>
        <begin position="21"/>
        <end position="71"/>
    </location>
</feature>
<protein>
    <submittedName>
        <fullName evidence="2">Uncharacterized protein</fullName>
    </submittedName>
</protein>
<sequence length="71" mass="7635">MHLVSCGLRILYFIVTAVLGSSPLPMQWSNKSYGPDGPWQAVTIHIGQNPAGHVHSQLDAHPGGRHLGIPD</sequence>
<comment type="caution">
    <text evidence="2">The sequence shown here is derived from an EMBL/GenBank/DDBJ whole genome shotgun (WGS) entry which is preliminary data.</text>
</comment>
<accession>A0AA39QTM5</accession>
<feature type="signal peptide" evidence="1">
    <location>
        <begin position="1"/>
        <end position="20"/>
    </location>
</feature>
<evidence type="ECO:0000256" key="1">
    <source>
        <dbReference type="SAM" id="SignalP"/>
    </source>
</evidence>
<evidence type="ECO:0000313" key="3">
    <source>
        <dbReference type="Proteomes" id="UP001166286"/>
    </source>
</evidence>
<name>A0AA39QTM5_9LECA</name>
<gene>
    <name evidence="2" type="ORF">JMJ35_009285</name>
</gene>
<keyword evidence="3" id="KW-1185">Reference proteome</keyword>
<reference evidence="2" key="1">
    <citation type="submission" date="2023-03" db="EMBL/GenBank/DDBJ databases">
        <title>Complete genome of Cladonia borealis.</title>
        <authorList>
            <person name="Park H."/>
        </authorList>
    </citation>
    <scope>NUCLEOTIDE SEQUENCE</scope>
    <source>
        <strain evidence="2">ANT050790</strain>
    </source>
</reference>
<dbReference type="EMBL" id="JAFEKC020000021">
    <property type="protein sequence ID" value="KAK0508201.1"/>
    <property type="molecule type" value="Genomic_DNA"/>
</dbReference>
<dbReference type="Proteomes" id="UP001166286">
    <property type="component" value="Unassembled WGS sequence"/>
</dbReference>
<proteinExistence type="predicted"/>